<dbReference type="InterPro" id="IPR031161">
    <property type="entry name" value="Peptidase_M60_dom"/>
</dbReference>
<dbReference type="InterPro" id="IPR000421">
    <property type="entry name" value="FA58C"/>
</dbReference>
<dbReference type="Pfam" id="PF18962">
    <property type="entry name" value="Por_Secre_tail"/>
    <property type="match status" value="1"/>
</dbReference>
<feature type="domain" description="Peptidase M60" evidence="2">
    <location>
        <begin position="384"/>
        <end position="691"/>
    </location>
</feature>
<dbReference type="PATRIC" id="fig|558151.6.peg.2797"/>
<dbReference type="SMART" id="SM01276">
    <property type="entry name" value="M60-like"/>
    <property type="match status" value="1"/>
</dbReference>
<sequence length="1000" mass="109877">MYQVPVYSVSSLQPAQQGNEVSKMLDGDTSTMYHSKWSQNGIPDELKFYFTTNVISLKKLVYTPRQAGGSNGIWTNVSISYSTQAATNTFISLNNNLIWAANNQDKEVVFPTAIQNPYMIKIAVNAGVGNFSSCAEMKFFSESQPVVADGADCTINTAELSVNGANDVKAAIVPSGTTASSFQSGENIDKSYDNDVNTLYHSSYGNTVFPVVLNYRLDGVTPIDYLKYTPRPSGSNGLFGSVSISYNTTANSTFVPLMSFDFQNSSIPVNVYFPNQITPLNVRITVNNGQGNFASCAEMGFYKMGSSGTANPYTNIFANSLYSALQSSVTQTDIDGMASPFYKGLAQCLFNRTYVSKYRVQNYGVYPPIAVTTGNLKVGSGYDSFENPTGMVFTQGSKVAMFVQNIPSGTTVSLQVKDFSTVLGGTTSYYELHNGLNVFQLTNSGLGYISYYNTNAALPDIQVNIVSGKVNGLYHYQTSTQSDWQTNLTNSAYHMMDVVGQHTHLVYKKSMLKNYSPFNPAELVAKYDLIVKNEWLVMGLYKYNLIPKNRMFSYSNNGGGWYAGGLGINMDSDWGEESMADVNRLSLWGLAHEFGHINQIRPDLKWIGTTEVTNNMHSAWVDYHMNPENDGMSRLERESVEPATGMASITGGRINGAILNTTINQEALQGNANTDVFKVLVPFWQLELYYQLAGASRNAPTLSLNYPTNYTGVDYAHWFGMVANIARSYNASGVSNGELVLNFVKNTCAVTQEDLTGFFIKTGFLKPINRSIDDYGVGQLTITQAQIDATIASIQAQNYQKPVSPVMHYISTRSIAAFRDHLPLNGQTGQGVTLSNNYLTVQHSTWKNAVAYETFNANNELIYVSVTGTGDTTNQTTKVYYPSNAASVYAVGYDGQKILVYPAMTLTAKEVKTKDSEWVVYPNPVEQNGSVHIKVKNASGNYRVRISGMDGKTIFSSEGNIETIEKAINAILPQYPSGTYLLSLKDAKGNEFKTVKIIRK</sequence>
<dbReference type="Proteomes" id="UP000036261">
    <property type="component" value="Unassembled WGS sequence"/>
</dbReference>
<dbReference type="Gene3D" id="3.40.390.80">
    <property type="entry name" value="Peptidase M60, enhancin-like domain 2"/>
    <property type="match status" value="1"/>
</dbReference>
<reference evidence="3 4" key="1">
    <citation type="journal article" date="2013" name="Int. J. Syst. Evol. Microbiol.">
        <title>Chryseobacterium angstadtii sp. nov., isolated from a newt tank.</title>
        <authorList>
            <person name="Kirk K.E."/>
            <person name="Hoffman J.A."/>
            <person name="Smith K.A."/>
            <person name="Strahan B.L."/>
            <person name="Failor K.C."/>
            <person name="Krebs J.E."/>
            <person name="Gale A.N."/>
            <person name="Do T.D."/>
            <person name="Sontag T.C."/>
            <person name="Batties A.M."/>
            <person name="Mistiszyn K."/>
            <person name="Newman J.D."/>
        </authorList>
    </citation>
    <scope>NUCLEOTIDE SEQUENCE [LARGE SCALE GENOMIC DNA]</scope>
    <source>
        <strain evidence="3 4">KM</strain>
    </source>
</reference>
<keyword evidence="4" id="KW-1185">Reference proteome</keyword>
<dbReference type="NCBIfam" id="TIGR04183">
    <property type="entry name" value="Por_Secre_tail"/>
    <property type="match status" value="1"/>
</dbReference>
<protein>
    <recommendedName>
        <fullName evidence="2">Peptidase M60 domain-containing protein</fullName>
    </recommendedName>
</protein>
<dbReference type="Pfam" id="PF13402">
    <property type="entry name" value="Peptidase_M60"/>
    <property type="match status" value="1"/>
</dbReference>
<dbReference type="InterPro" id="IPR042279">
    <property type="entry name" value="Pep_M60_3"/>
</dbReference>
<evidence type="ECO:0000259" key="2">
    <source>
        <dbReference type="PROSITE" id="PS51723"/>
    </source>
</evidence>
<dbReference type="Gene3D" id="1.10.390.30">
    <property type="entry name" value="Peptidase M60, enhancin-like domain 3"/>
    <property type="match status" value="1"/>
</dbReference>
<dbReference type="Gene3D" id="2.60.120.1250">
    <property type="entry name" value="Peptidase M60, enhancin-like domain 1"/>
    <property type="match status" value="1"/>
</dbReference>
<proteinExistence type="predicted"/>
<dbReference type="Gene3D" id="2.60.120.260">
    <property type="entry name" value="Galactose-binding domain-like"/>
    <property type="match status" value="2"/>
</dbReference>
<dbReference type="InterPro" id="IPR008979">
    <property type="entry name" value="Galactose-bd-like_sf"/>
</dbReference>
<comment type="caution">
    <text evidence="3">The sequence shown here is derived from an EMBL/GenBank/DDBJ whole genome shotgun (WGS) entry which is preliminary data.</text>
</comment>
<organism evidence="3 4">
    <name type="scientific">Chryseobacterium angstadtii</name>
    <dbReference type="NCBI Taxonomy" id="558151"/>
    <lineage>
        <taxon>Bacteria</taxon>
        <taxon>Pseudomonadati</taxon>
        <taxon>Bacteroidota</taxon>
        <taxon>Flavobacteriia</taxon>
        <taxon>Flavobacteriales</taxon>
        <taxon>Weeksellaceae</taxon>
        <taxon>Chryseobacterium group</taxon>
        <taxon>Chryseobacterium</taxon>
    </lineage>
</organism>
<dbReference type="SUPFAM" id="SSF49785">
    <property type="entry name" value="Galactose-binding domain-like"/>
    <property type="match status" value="2"/>
</dbReference>
<dbReference type="EMBL" id="LFND01000003">
    <property type="protein sequence ID" value="KMQ65147.1"/>
    <property type="molecule type" value="Genomic_DNA"/>
</dbReference>
<accession>A0A0J7IGD8</accession>
<name>A0A0J7IGD8_9FLAO</name>
<gene>
    <name evidence="3" type="ORF">ACM46_13255</name>
</gene>
<dbReference type="AlphaFoldDB" id="A0A0J7IGD8"/>
<dbReference type="STRING" id="558151.ACM46_13255"/>
<dbReference type="PROSITE" id="PS51723">
    <property type="entry name" value="PEPTIDASE_M60"/>
    <property type="match status" value="1"/>
</dbReference>
<evidence type="ECO:0000313" key="3">
    <source>
        <dbReference type="EMBL" id="KMQ65147.1"/>
    </source>
</evidence>
<evidence type="ECO:0000256" key="1">
    <source>
        <dbReference type="ARBA" id="ARBA00022729"/>
    </source>
</evidence>
<dbReference type="InterPro" id="IPR026444">
    <property type="entry name" value="Secre_tail"/>
</dbReference>
<evidence type="ECO:0000313" key="4">
    <source>
        <dbReference type="Proteomes" id="UP000036261"/>
    </source>
</evidence>
<dbReference type="Pfam" id="PF00754">
    <property type="entry name" value="F5_F8_type_C"/>
    <property type="match status" value="2"/>
</dbReference>
<keyword evidence="1" id="KW-0732">Signal</keyword>